<evidence type="ECO:0000313" key="3">
    <source>
        <dbReference type="Proteomes" id="UP001153269"/>
    </source>
</evidence>
<dbReference type="AlphaFoldDB" id="A0A9N7YLA1"/>
<feature type="compositionally biased region" description="Basic and acidic residues" evidence="1">
    <location>
        <begin position="28"/>
        <end position="37"/>
    </location>
</feature>
<dbReference type="EMBL" id="CADEAL010001810">
    <property type="protein sequence ID" value="CAB1435786.1"/>
    <property type="molecule type" value="Genomic_DNA"/>
</dbReference>
<gene>
    <name evidence="2" type="ORF">PLEPLA_LOCUS23832</name>
</gene>
<accession>A0A9N7YLA1</accession>
<comment type="caution">
    <text evidence="2">The sequence shown here is derived from an EMBL/GenBank/DDBJ whole genome shotgun (WGS) entry which is preliminary data.</text>
</comment>
<sequence>MRLVLKALNICNLRSGCGRCFNEPSAEEGVKQTERLSEPLITGPSRRSDTLSPVEAAAAPLVWNLQRNDRDVSGRKLRRQGHLAQGPPGPGATSLRGHLAQGPPRRGATSPRGHLAEGPPGATDSLYSSL</sequence>
<reference evidence="2" key="1">
    <citation type="submission" date="2020-03" db="EMBL/GenBank/DDBJ databases">
        <authorList>
            <person name="Weist P."/>
        </authorList>
    </citation>
    <scope>NUCLEOTIDE SEQUENCE</scope>
</reference>
<evidence type="ECO:0000313" key="2">
    <source>
        <dbReference type="EMBL" id="CAB1435786.1"/>
    </source>
</evidence>
<feature type="region of interest" description="Disordered" evidence="1">
    <location>
        <begin position="22"/>
        <end position="53"/>
    </location>
</feature>
<dbReference type="Proteomes" id="UP001153269">
    <property type="component" value="Unassembled WGS sequence"/>
</dbReference>
<proteinExistence type="predicted"/>
<evidence type="ECO:0000256" key="1">
    <source>
        <dbReference type="SAM" id="MobiDB-lite"/>
    </source>
</evidence>
<protein>
    <submittedName>
        <fullName evidence="2">Uncharacterized protein</fullName>
    </submittedName>
</protein>
<keyword evidence="3" id="KW-1185">Reference proteome</keyword>
<organism evidence="2 3">
    <name type="scientific">Pleuronectes platessa</name>
    <name type="common">European plaice</name>
    <dbReference type="NCBI Taxonomy" id="8262"/>
    <lineage>
        <taxon>Eukaryota</taxon>
        <taxon>Metazoa</taxon>
        <taxon>Chordata</taxon>
        <taxon>Craniata</taxon>
        <taxon>Vertebrata</taxon>
        <taxon>Euteleostomi</taxon>
        <taxon>Actinopterygii</taxon>
        <taxon>Neopterygii</taxon>
        <taxon>Teleostei</taxon>
        <taxon>Neoteleostei</taxon>
        <taxon>Acanthomorphata</taxon>
        <taxon>Carangaria</taxon>
        <taxon>Pleuronectiformes</taxon>
        <taxon>Pleuronectoidei</taxon>
        <taxon>Pleuronectidae</taxon>
        <taxon>Pleuronectes</taxon>
    </lineage>
</organism>
<name>A0A9N7YLA1_PLEPL</name>
<feature type="region of interest" description="Disordered" evidence="1">
    <location>
        <begin position="67"/>
        <end position="130"/>
    </location>
</feature>